<name>A0A7J7IFJ5_9RHOD</name>
<accession>A0A7J7IFJ5</accession>
<protein>
    <submittedName>
        <fullName evidence="1">Uncharacterized protein</fullName>
    </submittedName>
</protein>
<sequence length="149" mass="16168">MSTVDLNPLGLRAPLSVRSLHPSHQHDYRLCSASTVQRNASLSTADCGFRYADSRMTSGIRVIISVPNHERYDRGLAVTPKTLPGATSTHSVLSPASCMRVQLHPTCQCMDAQYGVIALVDRVSDCADARTHACTRQTFPGTDAPRQGM</sequence>
<proteinExistence type="predicted"/>
<dbReference type="Proteomes" id="UP000530660">
    <property type="component" value="Unassembled WGS sequence"/>
</dbReference>
<dbReference type="EMBL" id="VWRR01000012">
    <property type="protein sequence ID" value="KAF6001875.1"/>
    <property type="molecule type" value="Genomic_DNA"/>
</dbReference>
<evidence type="ECO:0000313" key="1">
    <source>
        <dbReference type="EMBL" id="KAF6001875.1"/>
    </source>
</evidence>
<comment type="caution">
    <text evidence="1">The sequence shown here is derived from an EMBL/GenBank/DDBJ whole genome shotgun (WGS) entry which is preliminary data.</text>
</comment>
<reference evidence="1 2" key="1">
    <citation type="journal article" date="2020" name="J. Phycol.">
        <title>Comparative genome analysis reveals Cyanidiococcus gen. nov., a new extremophilic red algal genus sister to Cyanidioschyzon (Cyanidioschyzonaceae, Rhodophyta).</title>
        <authorList>
            <person name="Liu S.-L."/>
            <person name="Chiang Y.-R."/>
            <person name="Yoon H.S."/>
            <person name="Fu H.-Y."/>
        </authorList>
    </citation>
    <scope>NUCLEOTIDE SEQUENCE [LARGE SCALE GENOMIC DNA]</scope>
    <source>
        <strain evidence="1 2">THAL066</strain>
    </source>
</reference>
<evidence type="ECO:0000313" key="2">
    <source>
        <dbReference type="Proteomes" id="UP000530660"/>
    </source>
</evidence>
<dbReference type="AlphaFoldDB" id="A0A7J7IFJ5"/>
<keyword evidence="2" id="KW-1185">Reference proteome</keyword>
<gene>
    <name evidence="1" type="ORF">F1559_005165</name>
</gene>
<organism evidence="1 2">
    <name type="scientific">Cyanidiococcus yangmingshanensis</name>
    <dbReference type="NCBI Taxonomy" id="2690220"/>
    <lineage>
        <taxon>Eukaryota</taxon>
        <taxon>Rhodophyta</taxon>
        <taxon>Bangiophyceae</taxon>
        <taxon>Cyanidiales</taxon>
        <taxon>Cyanidiaceae</taxon>
        <taxon>Cyanidiococcus</taxon>
    </lineage>
</organism>